<dbReference type="InterPro" id="IPR031621">
    <property type="entry name" value="HisKA_7TM"/>
</dbReference>
<keyword evidence="1" id="KW-0472">Membrane</keyword>
<dbReference type="SUPFAM" id="SSF55073">
    <property type="entry name" value="Nucleotide cyclase"/>
    <property type="match status" value="1"/>
</dbReference>
<protein>
    <submittedName>
        <fullName evidence="3">Diguanylate cyclase (GGDEF)-like protein</fullName>
    </submittedName>
</protein>
<sequence>MGTPYSAILTLMVTAGVINVIMGIYVFFYRSKQSMSKTFIAFTLLSAVYVFGSTLELSANSLTEIKLWIKLEYLGMPYLPPLNLLLVMYFLGMDRVLKRPLRIIMFIVPAITTLLVLTNDKHKLYYRAIELKQGASFLKTDLVAGPWYIFAGGYTFGCMIGGVVLLLLYWNRMKSSYRLQHIVMLVALVMPLAGDFLYLGNLTPEGIDPIPAIMAVTSSLYMWALAGRGMLNVVPIARENLFESMSDSVLVLDLENRLVDFNPAAAQMMPELSTQNVGRRIDELWQQYTDEPLTNLVNDPQAEREVIWTIGDQSYHYSVRSSVVRKNGGQEVGKLLILIDISEQVELQKKLHALAFYDGLTGIYNRNHFLHLSEELIAQHVASGGNFSVVLFDIDYFKKINDSYGHDVGDQALQHVVSLCRRLLRDVDVFARYGGEEFVIALPGMTLKEAGRFAERIRTEIEAHPMPVATSGSGSGSAGASQQAITITASFGAAAGESHAAFEVKQLLKQADHALYDAKRAGRNRVCLAGKAEVYSR</sequence>
<dbReference type="GO" id="GO:0052621">
    <property type="term" value="F:diguanylate cyclase activity"/>
    <property type="evidence" value="ECO:0007669"/>
    <property type="project" value="TreeGrafter"/>
</dbReference>
<dbReference type="EMBL" id="QTTN01000040">
    <property type="protein sequence ID" value="REE67953.1"/>
    <property type="molecule type" value="Genomic_DNA"/>
</dbReference>
<evidence type="ECO:0000259" key="2">
    <source>
        <dbReference type="PROSITE" id="PS50887"/>
    </source>
</evidence>
<comment type="caution">
    <text evidence="3">The sequence shown here is derived from an EMBL/GenBank/DDBJ whole genome shotgun (WGS) entry which is preliminary data.</text>
</comment>
<gene>
    <name evidence="3" type="ORF">A8990_1402</name>
</gene>
<dbReference type="Gene3D" id="3.30.70.270">
    <property type="match status" value="1"/>
</dbReference>
<dbReference type="PANTHER" id="PTHR45138">
    <property type="entry name" value="REGULATORY COMPONENTS OF SENSORY TRANSDUCTION SYSTEM"/>
    <property type="match status" value="1"/>
</dbReference>
<dbReference type="FunFam" id="3.30.70.270:FF:000001">
    <property type="entry name" value="Diguanylate cyclase domain protein"/>
    <property type="match status" value="1"/>
</dbReference>
<dbReference type="GO" id="GO:0043709">
    <property type="term" value="P:cell adhesion involved in single-species biofilm formation"/>
    <property type="evidence" value="ECO:0007669"/>
    <property type="project" value="TreeGrafter"/>
</dbReference>
<dbReference type="InterPro" id="IPR050469">
    <property type="entry name" value="Diguanylate_Cyclase"/>
</dbReference>
<dbReference type="InterPro" id="IPR000160">
    <property type="entry name" value="GGDEF_dom"/>
</dbReference>
<feature type="transmembrane region" description="Helical" evidence="1">
    <location>
        <begin position="75"/>
        <end position="93"/>
    </location>
</feature>
<feature type="transmembrane region" description="Helical" evidence="1">
    <location>
        <begin position="6"/>
        <end position="27"/>
    </location>
</feature>
<keyword evidence="1" id="KW-1133">Transmembrane helix</keyword>
<evidence type="ECO:0000256" key="1">
    <source>
        <dbReference type="SAM" id="Phobius"/>
    </source>
</evidence>
<dbReference type="InterPro" id="IPR029787">
    <property type="entry name" value="Nucleotide_cyclase"/>
</dbReference>
<dbReference type="GO" id="GO:1902201">
    <property type="term" value="P:negative regulation of bacterial-type flagellum-dependent cell motility"/>
    <property type="evidence" value="ECO:0007669"/>
    <property type="project" value="TreeGrafter"/>
</dbReference>
<dbReference type="GO" id="GO:0005886">
    <property type="term" value="C:plasma membrane"/>
    <property type="evidence" value="ECO:0007669"/>
    <property type="project" value="TreeGrafter"/>
</dbReference>
<reference evidence="3 4" key="1">
    <citation type="submission" date="2018-08" db="EMBL/GenBank/DDBJ databases">
        <title>Genomic Encyclopedia of Type Strains, Phase III (KMG-III): the genomes of soil and plant-associated and newly described type strains.</title>
        <authorList>
            <person name="Whitman W."/>
        </authorList>
    </citation>
    <scope>NUCLEOTIDE SEQUENCE [LARGE SCALE GENOMIC DNA]</scope>
    <source>
        <strain evidence="3 4">CGMCC 1.10966</strain>
    </source>
</reference>
<dbReference type="Pfam" id="PF13426">
    <property type="entry name" value="PAS_9"/>
    <property type="match status" value="1"/>
</dbReference>
<dbReference type="InterPro" id="IPR043128">
    <property type="entry name" value="Rev_trsase/Diguanyl_cyclase"/>
</dbReference>
<dbReference type="RefSeq" id="WP_116191742.1">
    <property type="nucleotide sequence ID" value="NZ_QTTN01000040.1"/>
</dbReference>
<dbReference type="OrthoDB" id="9759607at2"/>
<feature type="transmembrane region" description="Helical" evidence="1">
    <location>
        <begin position="147"/>
        <end position="170"/>
    </location>
</feature>
<keyword evidence="4" id="KW-1185">Reference proteome</keyword>
<dbReference type="PANTHER" id="PTHR45138:SF9">
    <property type="entry name" value="DIGUANYLATE CYCLASE DGCM-RELATED"/>
    <property type="match status" value="1"/>
</dbReference>
<evidence type="ECO:0000313" key="3">
    <source>
        <dbReference type="EMBL" id="REE67953.1"/>
    </source>
</evidence>
<evidence type="ECO:0000313" key="4">
    <source>
        <dbReference type="Proteomes" id="UP000256304"/>
    </source>
</evidence>
<proteinExistence type="predicted"/>
<dbReference type="Proteomes" id="UP000256304">
    <property type="component" value="Unassembled WGS sequence"/>
</dbReference>
<dbReference type="InterPro" id="IPR000014">
    <property type="entry name" value="PAS"/>
</dbReference>
<dbReference type="AlphaFoldDB" id="A0A3D9R1D2"/>
<dbReference type="PROSITE" id="PS50887">
    <property type="entry name" value="GGDEF"/>
    <property type="match status" value="1"/>
</dbReference>
<dbReference type="InterPro" id="IPR035965">
    <property type="entry name" value="PAS-like_dom_sf"/>
</dbReference>
<dbReference type="CDD" id="cd00130">
    <property type="entry name" value="PAS"/>
    <property type="match status" value="1"/>
</dbReference>
<organism evidence="3 4">
    <name type="scientific">Paenibacillus taihuensis</name>
    <dbReference type="NCBI Taxonomy" id="1156355"/>
    <lineage>
        <taxon>Bacteria</taxon>
        <taxon>Bacillati</taxon>
        <taxon>Bacillota</taxon>
        <taxon>Bacilli</taxon>
        <taxon>Bacillales</taxon>
        <taxon>Paenibacillaceae</taxon>
        <taxon>Paenibacillus</taxon>
    </lineage>
</organism>
<feature type="domain" description="GGDEF" evidence="2">
    <location>
        <begin position="385"/>
        <end position="531"/>
    </location>
</feature>
<dbReference type="SUPFAM" id="SSF55785">
    <property type="entry name" value="PYP-like sensor domain (PAS domain)"/>
    <property type="match status" value="1"/>
</dbReference>
<dbReference type="CDD" id="cd01949">
    <property type="entry name" value="GGDEF"/>
    <property type="match status" value="1"/>
</dbReference>
<dbReference type="NCBIfam" id="TIGR00254">
    <property type="entry name" value="GGDEF"/>
    <property type="match status" value="1"/>
</dbReference>
<dbReference type="Pfam" id="PF00990">
    <property type="entry name" value="GGDEF"/>
    <property type="match status" value="1"/>
</dbReference>
<keyword evidence="1" id="KW-0812">Transmembrane</keyword>
<dbReference type="SMART" id="SM00267">
    <property type="entry name" value="GGDEF"/>
    <property type="match status" value="1"/>
</dbReference>
<dbReference type="Gene3D" id="3.30.450.20">
    <property type="entry name" value="PAS domain"/>
    <property type="match status" value="1"/>
</dbReference>
<feature type="transmembrane region" description="Helical" evidence="1">
    <location>
        <begin position="182"/>
        <end position="200"/>
    </location>
</feature>
<feature type="transmembrane region" description="Helical" evidence="1">
    <location>
        <begin position="100"/>
        <end position="117"/>
    </location>
</feature>
<dbReference type="Pfam" id="PF16927">
    <property type="entry name" value="HisKA_7TM"/>
    <property type="match status" value="1"/>
</dbReference>
<feature type="transmembrane region" description="Helical" evidence="1">
    <location>
        <begin position="39"/>
        <end position="55"/>
    </location>
</feature>
<name>A0A3D9R1D2_9BACL</name>
<accession>A0A3D9R1D2</accession>